<organism evidence="3 4">
    <name type="scientific">Christiangramia lutea</name>
    <dbReference type="NCBI Taxonomy" id="1607951"/>
    <lineage>
        <taxon>Bacteria</taxon>
        <taxon>Pseudomonadati</taxon>
        <taxon>Bacteroidota</taxon>
        <taxon>Flavobacteriia</taxon>
        <taxon>Flavobacteriales</taxon>
        <taxon>Flavobacteriaceae</taxon>
        <taxon>Christiangramia</taxon>
    </lineage>
</organism>
<comment type="caution">
    <text evidence="3">The sequence shown here is derived from an EMBL/GenBank/DDBJ whole genome shotgun (WGS) entry which is preliminary data.</text>
</comment>
<reference evidence="3" key="1">
    <citation type="submission" date="2022-03" db="EMBL/GenBank/DDBJ databases">
        <title>Gramella crocea sp. nov., isolated from activated sludge of a seafood processing plant.</title>
        <authorList>
            <person name="Zhang X."/>
        </authorList>
    </citation>
    <scope>NUCLEOTIDE SEQUENCE</scope>
    <source>
        <strain evidence="3">YJ019</strain>
    </source>
</reference>
<dbReference type="AlphaFoldDB" id="A0A9X1V2W0"/>
<feature type="chain" id="PRO_5040773858" evidence="1">
    <location>
        <begin position="22"/>
        <end position="162"/>
    </location>
</feature>
<dbReference type="InterPro" id="IPR032710">
    <property type="entry name" value="NTF2-like_dom_sf"/>
</dbReference>
<protein>
    <submittedName>
        <fullName evidence="3">Nuclear transport factor 2 family protein</fullName>
    </submittedName>
</protein>
<dbReference type="InterPro" id="IPR027843">
    <property type="entry name" value="DUF4440"/>
</dbReference>
<dbReference type="SUPFAM" id="SSF54427">
    <property type="entry name" value="NTF2-like"/>
    <property type="match status" value="1"/>
</dbReference>
<feature type="signal peptide" evidence="1">
    <location>
        <begin position="1"/>
        <end position="21"/>
    </location>
</feature>
<gene>
    <name evidence="3" type="ORF">ML462_05870</name>
</gene>
<name>A0A9X1V2W0_9FLAO</name>
<evidence type="ECO:0000313" key="4">
    <source>
        <dbReference type="Proteomes" id="UP001139226"/>
    </source>
</evidence>
<keyword evidence="4" id="KW-1185">Reference proteome</keyword>
<dbReference type="CDD" id="cd00531">
    <property type="entry name" value="NTF2_like"/>
    <property type="match status" value="1"/>
</dbReference>
<keyword evidence="1" id="KW-0732">Signal</keyword>
<dbReference type="Gene3D" id="3.10.450.50">
    <property type="match status" value="1"/>
</dbReference>
<feature type="domain" description="DUF4440" evidence="2">
    <location>
        <begin position="43"/>
        <end position="144"/>
    </location>
</feature>
<evidence type="ECO:0000313" key="3">
    <source>
        <dbReference type="EMBL" id="MCH4822696.1"/>
    </source>
</evidence>
<dbReference type="Pfam" id="PF14534">
    <property type="entry name" value="DUF4440"/>
    <property type="match status" value="1"/>
</dbReference>
<dbReference type="PROSITE" id="PS51257">
    <property type="entry name" value="PROKAR_LIPOPROTEIN"/>
    <property type="match status" value="1"/>
</dbReference>
<dbReference type="EMBL" id="JAKVTV010000001">
    <property type="protein sequence ID" value="MCH4822696.1"/>
    <property type="molecule type" value="Genomic_DNA"/>
</dbReference>
<evidence type="ECO:0000256" key="1">
    <source>
        <dbReference type="SAM" id="SignalP"/>
    </source>
</evidence>
<proteinExistence type="predicted"/>
<evidence type="ECO:0000259" key="2">
    <source>
        <dbReference type="Pfam" id="PF14534"/>
    </source>
</evidence>
<dbReference type="RefSeq" id="WP_240712819.1">
    <property type="nucleotide sequence ID" value="NZ_JAKVTV010000001.1"/>
</dbReference>
<accession>A0A9X1V2W0</accession>
<sequence length="162" mass="18532">MKLIKFLPLFSLLLIFGCAENQKTETEEEMGTQAQVREPSEANAQWIDAWNRNNPGELDTLTSDDAVLYMQGQQMNADSIRSWYNNAAPMMKDLKTNPEVEYAAGDIAYEAGTYRHGIKNDSLNTTYEGTYTFIWKKMDSDWKLQVLNITDKEPDTTAIEEE</sequence>
<dbReference type="Proteomes" id="UP001139226">
    <property type="component" value="Unassembled WGS sequence"/>
</dbReference>